<evidence type="ECO:0000313" key="3">
    <source>
        <dbReference type="Proteomes" id="UP000324897"/>
    </source>
</evidence>
<dbReference type="Gramene" id="TVU44366">
    <property type="protein sequence ID" value="TVU44366"/>
    <property type="gene ID" value="EJB05_03803"/>
</dbReference>
<keyword evidence="3" id="KW-1185">Reference proteome</keyword>
<protein>
    <recommendedName>
        <fullName evidence="4">Embryo surrounding factor 1 brassicaceae domain-containing protein</fullName>
    </recommendedName>
</protein>
<accession>A0A5J9W8P6</accession>
<organism evidence="2 3">
    <name type="scientific">Eragrostis curvula</name>
    <name type="common">weeping love grass</name>
    <dbReference type="NCBI Taxonomy" id="38414"/>
    <lineage>
        <taxon>Eukaryota</taxon>
        <taxon>Viridiplantae</taxon>
        <taxon>Streptophyta</taxon>
        <taxon>Embryophyta</taxon>
        <taxon>Tracheophyta</taxon>
        <taxon>Spermatophyta</taxon>
        <taxon>Magnoliopsida</taxon>
        <taxon>Liliopsida</taxon>
        <taxon>Poales</taxon>
        <taxon>Poaceae</taxon>
        <taxon>PACMAD clade</taxon>
        <taxon>Chloridoideae</taxon>
        <taxon>Eragrostideae</taxon>
        <taxon>Eragrostidinae</taxon>
        <taxon>Eragrostis</taxon>
    </lineage>
</organism>
<evidence type="ECO:0000256" key="1">
    <source>
        <dbReference type="SAM" id="SignalP"/>
    </source>
</evidence>
<gene>
    <name evidence="2" type="ORF">EJB05_03803</name>
</gene>
<dbReference type="EMBL" id="RWGY01000004">
    <property type="protein sequence ID" value="TVU44366.1"/>
    <property type="molecule type" value="Genomic_DNA"/>
</dbReference>
<sequence length="134" mass="14970">MSGRGYDSLVRVMLIFLFIALFAMQAQSGRLPWQLKARSISKNSSAGNNLTVVDSTALAENKFVLVFCKKTKCYPHWSDCYCCLNSKPPEMCYDTRDQCNAICPICNPKCPPQSSHQSLIEGQLSYVANGQYLT</sequence>
<evidence type="ECO:0000313" key="2">
    <source>
        <dbReference type="EMBL" id="TVU44366.1"/>
    </source>
</evidence>
<dbReference type="Proteomes" id="UP000324897">
    <property type="component" value="Chromosome 5"/>
</dbReference>
<name>A0A5J9W8P6_9POAL</name>
<evidence type="ECO:0008006" key="4">
    <source>
        <dbReference type="Google" id="ProtNLM"/>
    </source>
</evidence>
<reference evidence="2 3" key="1">
    <citation type="journal article" date="2019" name="Sci. Rep.">
        <title>A high-quality genome of Eragrostis curvula grass provides insights into Poaceae evolution and supports new strategies to enhance forage quality.</title>
        <authorList>
            <person name="Carballo J."/>
            <person name="Santos B.A.C.M."/>
            <person name="Zappacosta D."/>
            <person name="Garbus I."/>
            <person name="Selva J.P."/>
            <person name="Gallo C.A."/>
            <person name="Diaz A."/>
            <person name="Albertini E."/>
            <person name="Caccamo M."/>
            <person name="Echenique V."/>
        </authorList>
    </citation>
    <scope>NUCLEOTIDE SEQUENCE [LARGE SCALE GENOMIC DNA]</scope>
    <source>
        <strain evidence="3">cv. Victoria</strain>
        <tissue evidence="2">Leaf</tissue>
    </source>
</reference>
<dbReference type="AlphaFoldDB" id="A0A5J9W8P6"/>
<comment type="caution">
    <text evidence="2">The sequence shown here is derived from an EMBL/GenBank/DDBJ whole genome shotgun (WGS) entry which is preliminary data.</text>
</comment>
<keyword evidence="1" id="KW-0732">Signal</keyword>
<feature type="chain" id="PRO_5023834430" description="Embryo surrounding factor 1 brassicaceae domain-containing protein" evidence="1">
    <location>
        <begin position="29"/>
        <end position="134"/>
    </location>
</feature>
<dbReference type="OrthoDB" id="694715at2759"/>
<feature type="signal peptide" evidence="1">
    <location>
        <begin position="1"/>
        <end position="28"/>
    </location>
</feature>
<proteinExistence type="predicted"/>